<proteinExistence type="predicted"/>
<protein>
    <submittedName>
        <fullName evidence="3">Transposase</fullName>
    </submittedName>
</protein>
<dbReference type="PANTHER" id="PTHR33408">
    <property type="entry name" value="TRANSPOSASE"/>
    <property type="match status" value="1"/>
</dbReference>
<gene>
    <name evidence="3" type="ORF">ACFS6J_23535</name>
</gene>
<evidence type="ECO:0000313" key="3">
    <source>
        <dbReference type="EMBL" id="MFD2964793.1"/>
    </source>
</evidence>
<organism evidence="3 4">
    <name type="scientific">Olivibacter jilunii</name>
    <dbReference type="NCBI Taxonomy" id="985016"/>
    <lineage>
        <taxon>Bacteria</taxon>
        <taxon>Pseudomonadati</taxon>
        <taxon>Bacteroidota</taxon>
        <taxon>Sphingobacteriia</taxon>
        <taxon>Sphingobacteriales</taxon>
        <taxon>Sphingobacteriaceae</taxon>
        <taxon>Olivibacter</taxon>
    </lineage>
</organism>
<dbReference type="EMBL" id="JBHUPA010000025">
    <property type="protein sequence ID" value="MFD2964793.1"/>
    <property type="molecule type" value="Genomic_DNA"/>
</dbReference>
<dbReference type="InterPro" id="IPR025668">
    <property type="entry name" value="Tnp_DDE_dom"/>
</dbReference>
<evidence type="ECO:0000256" key="1">
    <source>
        <dbReference type="SAM" id="MobiDB-lite"/>
    </source>
</evidence>
<feature type="non-terminal residue" evidence="3">
    <location>
        <position position="1"/>
    </location>
</feature>
<feature type="domain" description="Transposase DDE" evidence="2">
    <location>
        <begin position="169"/>
        <end position="267"/>
    </location>
</feature>
<dbReference type="Pfam" id="PF13751">
    <property type="entry name" value="DDE_Tnp_1_6"/>
    <property type="match status" value="1"/>
</dbReference>
<keyword evidence="4" id="KW-1185">Reference proteome</keyword>
<name>A0ABW6B5I8_9SPHI</name>
<feature type="non-terminal residue" evidence="3">
    <location>
        <position position="268"/>
    </location>
</feature>
<evidence type="ECO:0000313" key="4">
    <source>
        <dbReference type="Proteomes" id="UP001597560"/>
    </source>
</evidence>
<dbReference type="RefSeq" id="WP_377613096.1">
    <property type="nucleotide sequence ID" value="NZ_JBHUPA010000025.1"/>
</dbReference>
<comment type="caution">
    <text evidence="3">The sequence shown here is derived from an EMBL/GenBank/DDBJ whole genome shotgun (WGS) entry which is preliminary data.</text>
</comment>
<feature type="region of interest" description="Disordered" evidence="1">
    <location>
        <begin position="1"/>
        <end position="60"/>
    </location>
</feature>
<feature type="compositionally biased region" description="Basic and acidic residues" evidence="1">
    <location>
        <begin position="26"/>
        <end position="36"/>
    </location>
</feature>
<dbReference type="Proteomes" id="UP001597560">
    <property type="component" value="Unassembled WGS sequence"/>
</dbReference>
<accession>A0ABW6B5I8</accession>
<evidence type="ECO:0000259" key="2">
    <source>
        <dbReference type="Pfam" id="PF13751"/>
    </source>
</evidence>
<sequence length="268" mass="30717">KDILEDAENYARELKENEESPSPRSVEMKKTKDRHYPLLRPKKNPHNDTHISPSDPDAKMSVKKGKAMALNYLGQVCVDTASHMITHIQAFTADRKDSMCLPVLLPQLVDNLKEQGLNMEELLADTGYSSGEALKALEDNNIIGYIPNRPQFIYERAGFTYDHDGDYYICPNGKQLTYRGTGMSLGYLNKYYRANKKECNVCPLRDKCTVFKNKSRGALIQETVDKPYYDRMHLRMQTRKAKILMKKRQSTVEPVIGTLVNYLGMKRV</sequence>
<reference evidence="4" key="1">
    <citation type="journal article" date="2019" name="Int. J. Syst. Evol. Microbiol.">
        <title>The Global Catalogue of Microorganisms (GCM) 10K type strain sequencing project: providing services to taxonomists for standard genome sequencing and annotation.</title>
        <authorList>
            <consortium name="The Broad Institute Genomics Platform"/>
            <consortium name="The Broad Institute Genome Sequencing Center for Infectious Disease"/>
            <person name="Wu L."/>
            <person name="Ma J."/>
        </authorList>
    </citation>
    <scope>NUCLEOTIDE SEQUENCE [LARGE SCALE GENOMIC DNA]</scope>
    <source>
        <strain evidence="4">KCTC 23098</strain>
    </source>
</reference>
<feature type="compositionally biased region" description="Basic and acidic residues" evidence="1">
    <location>
        <begin position="1"/>
        <end position="18"/>
    </location>
</feature>